<proteinExistence type="predicted"/>
<name>A0AAU7CUJ3_9BACT</name>
<feature type="compositionally biased region" description="Low complexity" evidence="1">
    <location>
        <begin position="108"/>
        <end position="126"/>
    </location>
</feature>
<evidence type="ECO:0000259" key="2">
    <source>
        <dbReference type="Pfam" id="PF21686"/>
    </source>
</evidence>
<feature type="region of interest" description="Disordered" evidence="1">
    <location>
        <begin position="85"/>
        <end position="129"/>
    </location>
</feature>
<dbReference type="Pfam" id="PF21686">
    <property type="entry name" value="LigD_Prim-Pol"/>
    <property type="match status" value="1"/>
</dbReference>
<sequence>MFLDYNQNAKDRTTASAYSVRPLPDARVSAPLHWHEVPDCDPAEFTVLTMPHRFAEIGDPHAGMDTARGSLDGLLELAARDEAEGISDAPWPPHFRKTEGEAPRVAPSRAKSGASKSATKGSNSKAPRTRMPLLVIANSPSEEAAQQGLERWKTKHPEAAALLAIDDVLVDRMRGRSSTWTRIRVNLRHVPEELRPQQETPDPDDDPTRA</sequence>
<evidence type="ECO:0000256" key="1">
    <source>
        <dbReference type="SAM" id="MobiDB-lite"/>
    </source>
</evidence>
<dbReference type="InterPro" id="IPR014145">
    <property type="entry name" value="LigD_pol_dom"/>
</dbReference>
<feature type="domain" description="DNA ligase D polymerase" evidence="2">
    <location>
        <begin position="1"/>
        <end position="61"/>
    </location>
</feature>
<dbReference type="PANTHER" id="PTHR42705:SF3">
    <property type="entry name" value="ATP-DEPENDENT DNA LIGASE"/>
    <property type="match status" value="1"/>
</dbReference>
<dbReference type="EMBL" id="CP121195">
    <property type="protein sequence ID" value="XBH11992.1"/>
    <property type="molecule type" value="Genomic_DNA"/>
</dbReference>
<feature type="region of interest" description="Disordered" evidence="1">
    <location>
        <begin position="185"/>
        <end position="210"/>
    </location>
</feature>
<evidence type="ECO:0000313" key="4">
    <source>
        <dbReference type="EMBL" id="XBH11992.1"/>
    </source>
</evidence>
<accession>A0AAU7D209</accession>
<feature type="compositionally biased region" description="Acidic residues" evidence="1">
    <location>
        <begin position="201"/>
        <end position="210"/>
    </location>
</feature>
<evidence type="ECO:0000313" key="3">
    <source>
        <dbReference type="EMBL" id="XBH08771.1"/>
    </source>
</evidence>
<dbReference type="AlphaFoldDB" id="A0AAU7CUJ3"/>
<accession>A0AAU7CUJ3</accession>
<dbReference type="EMBL" id="CP121194">
    <property type="protein sequence ID" value="XBH08771.1"/>
    <property type="molecule type" value="Genomic_DNA"/>
</dbReference>
<protein>
    <recommendedName>
        <fullName evidence="2">DNA ligase D polymerase domain-containing protein</fullName>
    </recommendedName>
</protein>
<gene>
    <name evidence="3" type="ORF">P4G45_09705</name>
    <name evidence="4" type="ORF">P8936_09730</name>
</gene>
<dbReference type="Gene3D" id="3.90.920.10">
    <property type="entry name" value="DNA primase, PRIM domain"/>
    <property type="match status" value="1"/>
</dbReference>
<dbReference type="PANTHER" id="PTHR42705">
    <property type="entry name" value="BIFUNCTIONAL NON-HOMOLOGOUS END JOINING PROTEIN LIGD"/>
    <property type="match status" value="1"/>
</dbReference>
<dbReference type="KEGG" id="epl:P4G45_09705"/>
<dbReference type="InterPro" id="IPR052171">
    <property type="entry name" value="NHEJ_LigD"/>
</dbReference>
<reference evidence="3" key="1">
    <citation type="submission" date="2023-03" db="EMBL/GenBank/DDBJ databases">
        <title>Edaphobacter sp.</title>
        <authorList>
            <person name="Huber K.J."/>
            <person name="Papendorf J."/>
            <person name="Pilke C."/>
            <person name="Bunk B."/>
            <person name="Sproeer C."/>
            <person name="Pester M."/>
        </authorList>
    </citation>
    <scope>NUCLEOTIDE SEQUENCE</scope>
    <source>
        <strain evidence="3">DSM 109919</strain>
        <strain evidence="4">DSM 109920</strain>
    </source>
</reference>
<organism evidence="3">
    <name type="scientific">Edaphobacter paludis</name>
    <dbReference type="NCBI Taxonomy" id="3035702"/>
    <lineage>
        <taxon>Bacteria</taxon>
        <taxon>Pseudomonadati</taxon>
        <taxon>Acidobacteriota</taxon>
        <taxon>Terriglobia</taxon>
        <taxon>Terriglobales</taxon>
        <taxon>Acidobacteriaceae</taxon>
        <taxon>Edaphobacter</taxon>
    </lineage>
</organism>